<keyword evidence="1" id="KW-1133">Transmembrane helix</keyword>
<accession>D5RFR7</accession>
<gene>
    <name evidence="2" type="ORF">HMPREF0397_2052</name>
</gene>
<dbReference type="AlphaFoldDB" id="D5RFR7"/>
<dbReference type="Proteomes" id="UP000003643">
    <property type="component" value="Unassembled WGS sequence"/>
</dbReference>
<proteinExistence type="predicted"/>
<feature type="transmembrane region" description="Helical" evidence="1">
    <location>
        <begin position="17"/>
        <end position="37"/>
    </location>
</feature>
<reference evidence="2 3" key="1">
    <citation type="submission" date="2010-04" db="EMBL/GenBank/DDBJ databases">
        <authorList>
            <person name="Qin X."/>
            <person name="Bachman B."/>
            <person name="Battles P."/>
            <person name="Bell A."/>
            <person name="Bess C."/>
            <person name="Bickham C."/>
            <person name="Chaboub L."/>
            <person name="Chen D."/>
            <person name="Coyle M."/>
            <person name="Deiros D.R."/>
            <person name="Dinh H."/>
            <person name="Forbes L."/>
            <person name="Fowler G."/>
            <person name="Francisco L."/>
            <person name="Fu Q."/>
            <person name="Gubbala S."/>
            <person name="Hale W."/>
            <person name="Han Y."/>
            <person name="Hemphill L."/>
            <person name="Highlander S.K."/>
            <person name="Hirani K."/>
            <person name="Hogues M."/>
            <person name="Jackson L."/>
            <person name="Jakkamsetti A."/>
            <person name="Javaid M."/>
            <person name="Jiang H."/>
            <person name="Korchina V."/>
            <person name="Kovar C."/>
            <person name="Lara F."/>
            <person name="Lee S."/>
            <person name="Mata R."/>
            <person name="Mathew T."/>
            <person name="Moen C."/>
            <person name="Morales K."/>
            <person name="Munidasa M."/>
            <person name="Nazareth L."/>
            <person name="Ngo R."/>
            <person name="Nguyen L."/>
            <person name="Okwuonu G."/>
            <person name="Ongeri F."/>
            <person name="Patil S."/>
            <person name="Petrosino J."/>
            <person name="Pham C."/>
            <person name="Pham P."/>
            <person name="Pu L.-L."/>
            <person name="Puazo M."/>
            <person name="Raj R."/>
            <person name="Reid J."/>
            <person name="Rouhana J."/>
            <person name="Saada N."/>
            <person name="Shang Y."/>
            <person name="Simmons D."/>
            <person name="Thornton R."/>
            <person name="Warren J."/>
            <person name="Weissenberger G."/>
            <person name="Zhang J."/>
            <person name="Zhang L."/>
            <person name="Zhou C."/>
            <person name="Zhu D."/>
            <person name="Muzny D."/>
            <person name="Worley K."/>
            <person name="Gibbs R."/>
        </authorList>
    </citation>
    <scope>NUCLEOTIDE SEQUENCE [LARGE SCALE GENOMIC DNA]</scope>
    <source>
        <strain evidence="3">ATCC 23726 / VPI 4351</strain>
    </source>
</reference>
<evidence type="ECO:0000256" key="1">
    <source>
        <dbReference type="SAM" id="Phobius"/>
    </source>
</evidence>
<organism evidence="2 3">
    <name type="scientific">Fusobacterium nucleatum subsp. nucleatum (strain ATCC 23726 / VPI 4351)</name>
    <dbReference type="NCBI Taxonomy" id="525283"/>
    <lineage>
        <taxon>Bacteria</taxon>
        <taxon>Fusobacteriati</taxon>
        <taxon>Fusobacteriota</taxon>
        <taxon>Fusobacteriia</taxon>
        <taxon>Fusobacteriales</taxon>
        <taxon>Fusobacteriaceae</taxon>
        <taxon>Fusobacterium</taxon>
    </lineage>
</organism>
<sequence length="41" mass="4918">MSFFAYNTSFFNKNQDFFSKSIILVYIFHFSFFCVLCKVSV</sequence>
<name>D5RFR7_FUSN2</name>
<evidence type="ECO:0000313" key="2">
    <source>
        <dbReference type="EMBL" id="EFG94531.1"/>
    </source>
</evidence>
<keyword evidence="1" id="KW-0472">Membrane</keyword>
<comment type="caution">
    <text evidence="2">The sequence shown here is derived from an EMBL/GenBank/DDBJ whole genome shotgun (WGS) entry which is preliminary data.</text>
</comment>
<evidence type="ECO:0000313" key="3">
    <source>
        <dbReference type="Proteomes" id="UP000003643"/>
    </source>
</evidence>
<dbReference type="EMBL" id="ADVK01000055">
    <property type="protein sequence ID" value="EFG94531.1"/>
    <property type="molecule type" value="Genomic_DNA"/>
</dbReference>
<protein>
    <submittedName>
        <fullName evidence="2">Uncharacterized protein</fullName>
    </submittedName>
</protein>
<keyword evidence="1" id="KW-0812">Transmembrane</keyword>